<proteinExistence type="predicted"/>
<feature type="region of interest" description="Disordered" evidence="1">
    <location>
        <begin position="1"/>
        <end position="50"/>
    </location>
</feature>
<dbReference type="AlphaFoldDB" id="A0A1R0GVN8"/>
<dbReference type="OrthoDB" id="6382204at2759"/>
<dbReference type="EMBL" id="LSSL01002921">
    <property type="protein sequence ID" value="OLY80962.1"/>
    <property type="molecule type" value="Genomic_DNA"/>
</dbReference>
<protein>
    <submittedName>
        <fullName evidence="2">Uncharacterized protein</fullName>
    </submittedName>
</protein>
<keyword evidence="3" id="KW-1185">Reference proteome</keyword>
<dbReference type="Proteomes" id="UP000187455">
    <property type="component" value="Unassembled WGS sequence"/>
</dbReference>
<organism evidence="2 3">
    <name type="scientific">Smittium mucronatum</name>
    <dbReference type="NCBI Taxonomy" id="133383"/>
    <lineage>
        <taxon>Eukaryota</taxon>
        <taxon>Fungi</taxon>
        <taxon>Fungi incertae sedis</taxon>
        <taxon>Zoopagomycota</taxon>
        <taxon>Kickxellomycotina</taxon>
        <taxon>Harpellomycetes</taxon>
        <taxon>Harpellales</taxon>
        <taxon>Legeriomycetaceae</taxon>
        <taxon>Smittium</taxon>
    </lineage>
</organism>
<feature type="compositionally biased region" description="Acidic residues" evidence="1">
    <location>
        <begin position="153"/>
        <end position="165"/>
    </location>
</feature>
<feature type="compositionally biased region" description="Polar residues" evidence="1">
    <location>
        <begin position="135"/>
        <end position="152"/>
    </location>
</feature>
<feature type="compositionally biased region" description="Acidic residues" evidence="1">
    <location>
        <begin position="174"/>
        <end position="190"/>
    </location>
</feature>
<evidence type="ECO:0000313" key="2">
    <source>
        <dbReference type="EMBL" id="OLY80962.1"/>
    </source>
</evidence>
<reference evidence="2 3" key="1">
    <citation type="journal article" date="2016" name="Mol. Biol. Evol.">
        <title>Genome-Wide Survey of Gut Fungi (Harpellales) Reveals the First Horizontally Transferred Ubiquitin Gene from a Mosquito Host.</title>
        <authorList>
            <person name="Wang Y."/>
            <person name="White M.M."/>
            <person name="Kvist S."/>
            <person name="Moncalvo J.M."/>
        </authorList>
    </citation>
    <scope>NUCLEOTIDE SEQUENCE [LARGE SCALE GENOMIC DNA]</scope>
    <source>
        <strain evidence="2 3">ALG-7-W6</strain>
    </source>
</reference>
<accession>A0A1R0GVN8</accession>
<evidence type="ECO:0000313" key="3">
    <source>
        <dbReference type="Proteomes" id="UP000187455"/>
    </source>
</evidence>
<comment type="caution">
    <text evidence="2">The sequence shown here is derived from an EMBL/GenBank/DDBJ whole genome shotgun (WGS) entry which is preliminary data.</text>
</comment>
<feature type="region of interest" description="Disordered" evidence="1">
    <location>
        <begin position="135"/>
        <end position="221"/>
    </location>
</feature>
<name>A0A1R0GVN8_9FUNG</name>
<evidence type="ECO:0000256" key="1">
    <source>
        <dbReference type="SAM" id="MobiDB-lite"/>
    </source>
</evidence>
<feature type="non-terminal residue" evidence="2">
    <location>
        <position position="1"/>
    </location>
</feature>
<sequence>PEVESSQEYPEAESSQEYPEVESSQEYPEVESSQEYPEVESSQEYPEVESSQETACIIVTPTISSEVICTTIYHTIYPTTESVCTDNVITVTQTVTQVSYVSNEDADVEESIQQSQSYPLTDSVLGAYEQPKTYFSDTGIESSSDDLNGSVNDSDESYDQDDIADSQESSSENQVEDSEDSEIEYEDENDSSLTASVVQYESVSATEEQSEPSYVSTYYTM</sequence>
<gene>
    <name evidence="2" type="ORF">AYI68_g4936</name>
</gene>
<feature type="compositionally biased region" description="Polar residues" evidence="1">
    <location>
        <begin position="193"/>
        <end position="221"/>
    </location>
</feature>